<reference evidence="1" key="1">
    <citation type="submission" date="2011-03" db="EMBL/GenBank/DDBJ databases">
        <title>Draft genome of Neisseria meningitidis strain alpha522.</title>
        <authorList>
            <person name="Schoen C."/>
            <person name="Blom J."/>
        </authorList>
    </citation>
    <scope>NUCLEOTIDE SEQUENCE</scope>
    <source>
        <strain evidence="1">Alpha522</strain>
    </source>
</reference>
<protein>
    <submittedName>
        <fullName evidence="1">Uncharacterized protein</fullName>
    </submittedName>
</protein>
<dbReference type="EMBL" id="FR845715">
    <property type="protein sequence ID" value="CCA44983.1"/>
    <property type="molecule type" value="Genomic_DNA"/>
</dbReference>
<dbReference type="AlphaFoldDB" id="I4E6L5"/>
<gene>
    <name evidence="1" type="ORF">NMALPHA522_1442</name>
</gene>
<accession>I4E6L5</accession>
<proteinExistence type="predicted"/>
<evidence type="ECO:0000313" key="1">
    <source>
        <dbReference type="EMBL" id="CCA44983.1"/>
    </source>
</evidence>
<organism evidence="1">
    <name type="scientific">Neisseria meningitidis alpha522</name>
    <dbReference type="NCBI Taxonomy" id="996307"/>
    <lineage>
        <taxon>Bacteria</taxon>
        <taxon>Pseudomonadati</taxon>
        <taxon>Pseudomonadota</taxon>
        <taxon>Betaproteobacteria</taxon>
        <taxon>Neisseriales</taxon>
        <taxon>Neisseriaceae</taxon>
        <taxon>Neisseria</taxon>
    </lineage>
</organism>
<sequence>MWQSLKFDVPSPIGNIPVVQTGKCFNTQDDT</sequence>
<name>I4E6L5_NEIME</name>